<keyword evidence="1" id="KW-0175">Coiled coil</keyword>
<organism evidence="2 3">
    <name type="scientific">Rhizobium anhuiense</name>
    <dbReference type="NCBI Taxonomy" id="1184720"/>
    <lineage>
        <taxon>Bacteria</taxon>
        <taxon>Pseudomonadati</taxon>
        <taxon>Pseudomonadota</taxon>
        <taxon>Alphaproteobacteria</taxon>
        <taxon>Hyphomicrobiales</taxon>
        <taxon>Rhizobiaceae</taxon>
        <taxon>Rhizobium/Agrobacterium group</taxon>
        <taxon>Rhizobium</taxon>
    </lineage>
</organism>
<comment type="caution">
    <text evidence="2">The sequence shown here is derived from an EMBL/GenBank/DDBJ whole genome shotgun (WGS) entry which is preliminary data.</text>
</comment>
<gene>
    <name evidence="2" type="ORF">EEQ99_24175</name>
</gene>
<dbReference type="EMBL" id="RIBW01000013">
    <property type="protein sequence ID" value="RUL98572.1"/>
    <property type="molecule type" value="Genomic_DNA"/>
</dbReference>
<feature type="coiled-coil region" evidence="1">
    <location>
        <begin position="259"/>
        <end position="286"/>
    </location>
</feature>
<evidence type="ECO:0000313" key="3">
    <source>
        <dbReference type="Proteomes" id="UP000273611"/>
    </source>
</evidence>
<evidence type="ECO:0000256" key="1">
    <source>
        <dbReference type="SAM" id="Coils"/>
    </source>
</evidence>
<sequence length="289" mass="32632">MEEIDLGIEEDTPDRETISFKHFLEKTHAGIEKVVGGVWEPTTENSIRKRKILYPSIRLHCQTCDGMRSYRVVFNPASGWSQTTMNTHAHYRCGDCLEDKKQYALHVEMEDDGSGKIFKYGEFPTMGTPVPKRVLKLLGDADGKLFLKGRQCENLGYGIGAFAYYRRVVENHRNDLFDEIIKVCETVGASGDLIEELKEAKKEISFMKSMEKIKSGVPQGLLIDGHNPLNALHKALSISLHNETDDDCLEYAASVRLVLSDLVERIASLRQDNKQLSQAVQRLLSKKKG</sequence>
<name>A0A432NGA0_9HYPH</name>
<dbReference type="RefSeq" id="WP_127431194.1">
    <property type="nucleotide sequence ID" value="NZ_BMFI01000012.1"/>
</dbReference>
<reference evidence="2 3" key="1">
    <citation type="journal article" date="2015" name="Int. J. Syst. Evol. Microbiol.">
        <title>Rhizobium anhuiense sp. nov., isolated from effective nodules of Vicia faba and Pisum sativum.</title>
        <authorList>
            <person name="Zhang Y.J."/>
            <person name="Zheng W.T."/>
            <person name="Everall I."/>
            <person name="Young J.P."/>
            <person name="Zhang X.X."/>
            <person name="Tian C.F."/>
            <person name="Sui X.H."/>
            <person name="Wang E.T."/>
            <person name="Chen W.X."/>
        </authorList>
    </citation>
    <scope>NUCLEOTIDE SEQUENCE [LARGE SCALE GENOMIC DNA]</scope>
    <source>
        <strain evidence="2 3">CCBAU 23252</strain>
    </source>
</reference>
<protein>
    <recommendedName>
        <fullName evidence="4">DUF4145 domain-containing protein</fullName>
    </recommendedName>
</protein>
<proteinExistence type="predicted"/>
<dbReference type="AlphaFoldDB" id="A0A432NGA0"/>
<accession>A0A432NGA0</accession>
<evidence type="ECO:0008006" key="4">
    <source>
        <dbReference type="Google" id="ProtNLM"/>
    </source>
</evidence>
<dbReference type="Proteomes" id="UP000273611">
    <property type="component" value="Unassembled WGS sequence"/>
</dbReference>
<evidence type="ECO:0000313" key="2">
    <source>
        <dbReference type="EMBL" id="RUL98572.1"/>
    </source>
</evidence>